<dbReference type="Pfam" id="PF04203">
    <property type="entry name" value="Sortase"/>
    <property type="match status" value="1"/>
</dbReference>
<dbReference type="OrthoDB" id="525039at2"/>
<dbReference type="CDD" id="cd05829">
    <property type="entry name" value="Sortase_F"/>
    <property type="match status" value="1"/>
</dbReference>
<dbReference type="AlphaFoldDB" id="A0A285V3W0"/>
<dbReference type="InterPro" id="IPR042001">
    <property type="entry name" value="Sortase_F"/>
</dbReference>
<proteinExistence type="predicted"/>
<keyword evidence="4" id="KW-1185">Reference proteome</keyword>
<protein>
    <submittedName>
        <fullName evidence="3">Sortase family protein</fullName>
    </submittedName>
</protein>
<dbReference type="EMBL" id="OBQI01000002">
    <property type="protein sequence ID" value="SOC48740.1"/>
    <property type="molecule type" value="Genomic_DNA"/>
</dbReference>
<dbReference type="InterPro" id="IPR023365">
    <property type="entry name" value="Sortase_dom-sf"/>
</dbReference>
<reference evidence="4" key="1">
    <citation type="submission" date="2017-08" db="EMBL/GenBank/DDBJ databases">
        <authorList>
            <person name="Varghese N."/>
            <person name="Submissions S."/>
        </authorList>
    </citation>
    <scope>NUCLEOTIDE SEQUENCE [LARGE SCALE GENOMIC DNA]</scope>
    <source>
        <strain evidence="4">DSM 4725</strain>
    </source>
</reference>
<evidence type="ECO:0000313" key="3">
    <source>
        <dbReference type="EMBL" id="SOC48740.1"/>
    </source>
</evidence>
<feature type="domain" description="DUF4397" evidence="2">
    <location>
        <begin position="9"/>
        <end position="111"/>
    </location>
</feature>
<gene>
    <name evidence="3" type="ORF">SAMN05660748_1448</name>
</gene>
<dbReference type="Gene3D" id="2.40.260.10">
    <property type="entry name" value="Sortase"/>
    <property type="match status" value="1"/>
</dbReference>
<name>A0A285V3W0_9ACTN</name>
<evidence type="ECO:0000256" key="1">
    <source>
        <dbReference type="ARBA" id="ARBA00022801"/>
    </source>
</evidence>
<keyword evidence="1" id="KW-0378">Hydrolase</keyword>
<accession>A0A285V3W0</accession>
<dbReference type="InterPro" id="IPR025510">
    <property type="entry name" value="DUF4397"/>
</dbReference>
<dbReference type="SUPFAM" id="SSF63817">
    <property type="entry name" value="Sortase"/>
    <property type="match status" value="1"/>
</dbReference>
<evidence type="ECO:0000313" key="4">
    <source>
        <dbReference type="Proteomes" id="UP000219435"/>
    </source>
</evidence>
<dbReference type="InterPro" id="IPR005754">
    <property type="entry name" value="Sortase"/>
</dbReference>
<evidence type="ECO:0000259" key="2">
    <source>
        <dbReference type="Pfam" id="PF14344"/>
    </source>
</evidence>
<dbReference type="GO" id="GO:0016787">
    <property type="term" value="F:hydrolase activity"/>
    <property type="evidence" value="ECO:0007669"/>
    <property type="project" value="UniProtKB-KW"/>
</dbReference>
<dbReference type="Proteomes" id="UP000219435">
    <property type="component" value="Unassembled WGS sequence"/>
</dbReference>
<sequence length="364" mass="34755">MTAAPAGRPAVDAGTDVATGLGYGDVSGFGDLAAGSYAVSVRPAGSSPATAPALSARVEVPAEGARTLALSGGFADLTLSPLPDDPTAPATGTARVRVVAAAGGAAALDVAVVGGPVLASGLSLPAVSDYTPVPAGSVVLRLAGATGATDVPVDVVAGTVVSLLVLDTPGGGLTVRPLIDATAPAVVPAGAVEAGGSAPPPARFPRLVATPAPPAPGAVPPVRVRAPAAGVDAPVTGTGLDAGGGLAVPADASVAGWYVAGPSPGQPGPAVLTAHVDWAGAPGAFAGLDRLAPGDVVVVDHADGTSARFAVDRVARVSKSAFPTGEVYGPAPGSELRLITCGGSFDPVVGSYADDVVVFARLIG</sequence>
<dbReference type="Pfam" id="PF14344">
    <property type="entry name" value="DUF4397"/>
    <property type="match status" value="1"/>
</dbReference>
<organism evidence="3 4">
    <name type="scientific">Blastococcus aggregatus</name>
    <dbReference type="NCBI Taxonomy" id="38502"/>
    <lineage>
        <taxon>Bacteria</taxon>
        <taxon>Bacillati</taxon>
        <taxon>Actinomycetota</taxon>
        <taxon>Actinomycetes</taxon>
        <taxon>Geodermatophilales</taxon>
        <taxon>Geodermatophilaceae</taxon>
        <taxon>Blastococcus</taxon>
    </lineage>
</organism>